<dbReference type="EMBL" id="KN837151">
    <property type="protein sequence ID" value="KIJ39547.1"/>
    <property type="molecule type" value="Genomic_DNA"/>
</dbReference>
<protein>
    <submittedName>
        <fullName evidence="1">Uncharacterized protein</fullName>
    </submittedName>
</protein>
<evidence type="ECO:0000313" key="2">
    <source>
        <dbReference type="Proteomes" id="UP000054279"/>
    </source>
</evidence>
<keyword evidence="2" id="KW-1185">Reference proteome</keyword>
<reference evidence="1 2" key="1">
    <citation type="submission" date="2014-06" db="EMBL/GenBank/DDBJ databases">
        <title>Evolutionary Origins and Diversification of the Mycorrhizal Mutualists.</title>
        <authorList>
            <consortium name="DOE Joint Genome Institute"/>
            <consortium name="Mycorrhizal Genomics Consortium"/>
            <person name="Kohler A."/>
            <person name="Kuo A."/>
            <person name="Nagy L.G."/>
            <person name="Floudas D."/>
            <person name="Copeland A."/>
            <person name="Barry K.W."/>
            <person name="Cichocki N."/>
            <person name="Veneault-Fourrey C."/>
            <person name="LaButti K."/>
            <person name="Lindquist E.A."/>
            <person name="Lipzen A."/>
            <person name="Lundell T."/>
            <person name="Morin E."/>
            <person name="Murat C."/>
            <person name="Riley R."/>
            <person name="Ohm R."/>
            <person name="Sun H."/>
            <person name="Tunlid A."/>
            <person name="Henrissat B."/>
            <person name="Grigoriev I.V."/>
            <person name="Hibbett D.S."/>
            <person name="Martin F."/>
        </authorList>
    </citation>
    <scope>NUCLEOTIDE SEQUENCE [LARGE SCALE GENOMIC DNA]</scope>
    <source>
        <strain evidence="1 2">SS14</strain>
    </source>
</reference>
<name>A0A0C9VDS5_SPHS4</name>
<dbReference type="HOGENOM" id="CLU_505431_0_0_1"/>
<organism evidence="1 2">
    <name type="scientific">Sphaerobolus stellatus (strain SS14)</name>
    <dbReference type="NCBI Taxonomy" id="990650"/>
    <lineage>
        <taxon>Eukaryota</taxon>
        <taxon>Fungi</taxon>
        <taxon>Dikarya</taxon>
        <taxon>Basidiomycota</taxon>
        <taxon>Agaricomycotina</taxon>
        <taxon>Agaricomycetes</taxon>
        <taxon>Phallomycetidae</taxon>
        <taxon>Geastrales</taxon>
        <taxon>Sphaerobolaceae</taxon>
        <taxon>Sphaerobolus</taxon>
    </lineage>
</organism>
<accession>A0A0C9VDS5</accession>
<dbReference type="SUPFAM" id="SSF52047">
    <property type="entry name" value="RNI-like"/>
    <property type="match status" value="1"/>
</dbReference>
<dbReference type="Proteomes" id="UP000054279">
    <property type="component" value="Unassembled WGS sequence"/>
</dbReference>
<proteinExistence type="predicted"/>
<gene>
    <name evidence="1" type="ORF">M422DRAFT_257599</name>
</gene>
<evidence type="ECO:0000313" key="1">
    <source>
        <dbReference type="EMBL" id="KIJ39547.1"/>
    </source>
</evidence>
<dbReference type="AlphaFoldDB" id="A0A0C9VDS5"/>
<sequence length="576" mass="65167">MLELPFDLWFQIAEQVTFRRDLLNLSLTSHGIRSATIPFLFKTATFSGSGGAFTRTHTQCMAQVSRTREQIAFCAKNKTVLGGMRHLRVTYFSGFYDYIWMSLTIDSGRPVDVPDYMATRDADHDITLRGEDLPFALRRDLHAQLVIMYQELAELIRMAPNLQRVSVFEEDPQLFDPKSPAALGSESREGRSRFPWRHDANLNYNYVEFDVQGHLPAKDGMVLPAPRLLLPPIGERTDVASQHEDSLIHFLDDIDLPIRSVSLHATILDRLSPAIVEKLQHTSRVAIHGLREHVTPRQLGNLQNILDNTKGQFEGLELSFPFMLEDANCSWIRDINLCHLTSISSPTQLLLDIVPLARNLKSVDLTDNPMEYAASAIETLKSNPLPKLSHLSLPWVFKTEEVQKVVALWPSVKELFIPFSQRVVHAISANPFPNLFSIFSRSSNVEILHLLPGYDNNNGLNTFTAVALNKTLRPQNSALRVITFDSSVAYWNPLESVWEFDIRGPMKPIVRFSAVELAVATEIVKGFYTSWKVNYSPEKSTKTVQSSNKGFIGKEQDLRWEPIYGDTLALTAARHN</sequence>